<evidence type="ECO:0000256" key="2">
    <source>
        <dbReference type="ARBA" id="ARBA00022741"/>
    </source>
</evidence>
<dbReference type="GO" id="GO:0005525">
    <property type="term" value="F:GTP binding"/>
    <property type="evidence" value="ECO:0007669"/>
    <property type="project" value="UniProtKB-KW"/>
</dbReference>
<feature type="transmembrane region" description="Helical" evidence="7">
    <location>
        <begin position="425"/>
        <end position="446"/>
    </location>
</feature>
<dbReference type="Pfam" id="PF00350">
    <property type="entry name" value="Dynamin_N"/>
    <property type="match status" value="1"/>
</dbReference>
<dbReference type="AlphaFoldDB" id="A0AA42XGR0"/>
<accession>A0AA42XGR0</accession>
<dbReference type="Proteomes" id="UP001162261">
    <property type="component" value="Unassembled WGS sequence"/>
</dbReference>
<keyword evidence="5 7" id="KW-0472">Membrane</keyword>
<evidence type="ECO:0000313" key="10">
    <source>
        <dbReference type="Proteomes" id="UP001162261"/>
    </source>
</evidence>
<dbReference type="Gene3D" id="3.40.50.300">
    <property type="entry name" value="P-loop containing nucleotide triphosphate hydrolases"/>
    <property type="match status" value="1"/>
</dbReference>
<keyword evidence="6" id="KW-0175">Coiled coil</keyword>
<sequence>MFQQQQTLIQDLPKIQNLYEKYQLDSNKFQELTKNSQNFKVRIPLIGAFSAGKSSLINALLAQKLLAVEIDPASNLATEISFAETDQILGFKDNQFVKELSFEQLKSQDFDDLGANGHVEVKLNNPLLQSLPHLCLADLPGLDSKSEAHSQAIHHYLGRSLAYCIMVSSEEGTLKESIKNFLAELALHQAPVLVIISKSDKRSAKDIEAIKQQVKQQVQAILPPDNYLNVVAASRKNFDTVIPALQELEQRSEQRFKETVVKQSIDTIATLQQHIEVLNNQDNLDLESLKLKQTEMQEEMQHFQQKLKQEHQQINSRFNDVLSQITQHIRSRLTGETDSFANSVLHQGSDIQQQITYSVRIGMTEGMERYFKPLVEKYLHRIESELPEQLKINQNFNFEASDNDGLNTTILTGAATLLPIVLRSFPYAAVIIPIITTILGKFISVSQKEQQRAERREQARSYVQATLIPQVMAQVELNLRQILTAQLQQVEQNVQQQIDEKYQQAQLALAQLAQQLQQGEAEQEQQRAIYQQDLTTLNQVLQALNP</sequence>
<dbReference type="PANTHER" id="PTHR10465:SF0">
    <property type="entry name" value="SARCALUMENIN"/>
    <property type="match status" value="1"/>
</dbReference>
<dbReference type="EMBL" id="JAOCLH010000053">
    <property type="protein sequence ID" value="MDH2173972.1"/>
    <property type="molecule type" value="Genomic_DNA"/>
</dbReference>
<keyword evidence="3" id="KW-0378">Hydrolase</keyword>
<evidence type="ECO:0000256" key="6">
    <source>
        <dbReference type="SAM" id="Coils"/>
    </source>
</evidence>
<organism evidence="9 10">
    <name type="scientific">Acinetobacter johnsonii</name>
    <dbReference type="NCBI Taxonomy" id="40214"/>
    <lineage>
        <taxon>Bacteria</taxon>
        <taxon>Pseudomonadati</taxon>
        <taxon>Pseudomonadota</taxon>
        <taxon>Gammaproteobacteria</taxon>
        <taxon>Moraxellales</taxon>
        <taxon>Moraxellaceae</taxon>
        <taxon>Acinetobacter</taxon>
    </lineage>
</organism>
<evidence type="ECO:0000256" key="4">
    <source>
        <dbReference type="ARBA" id="ARBA00023134"/>
    </source>
</evidence>
<dbReference type="InterPro" id="IPR027094">
    <property type="entry name" value="Mitofusin_fam"/>
</dbReference>
<evidence type="ECO:0000256" key="5">
    <source>
        <dbReference type="ARBA" id="ARBA00023136"/>
    </source>
</evidence>
<name>A0AA42XGR0_ACIJO</name>
<dbReference type="InterPro" id="IPR045063">
    <property type="entry name" value="Dynamin_N"/>
</dbReference>
<comment type="subcellular location">
    <subcellularLocation>
        <location evidence="1">Membrane</location>
    </subcellularLocation>
</comment>
<reference evidence="9" key="1">
    <citation type="submission" date="2022-09" db="EMBL/GenBank/DDBJ databases">
        <title>Intensive care unit water sources are persistently colonized with multi-drug resistant bacteria and are the site of extensive horizontal gene transfer of antibiotic resistance genes.</title>
        <authorList>
            <person name="Diorio-Toth L."/>
        </authorList>
    </citation>
    <scope>NUCLEOTIDE SEQUENCE</scope>
    <source>
        <strain evidence="9">GD03649</strain>
    </source>
</reference>
<keyword evidence="7" id="KW-1133">Transmembrane helix</keyword>
<feature type="coiled-coil region" evidence="6">
    <location>
        <begin position="261"/>
        <end position="313"/>
    </location>
</feature>
<dbReference type="SUPFAM" id="SSF52540">
    <property type="entry name" value="P-loop containing nucleoside triphosphate hydrolases"/>
    <property type="match status" value="1"/>
</dbReference>
<evidence type="ECO:0000259" key="8">
    <source>
        <dbReference type="Pfam" id="PF00350"/>
    </source>
</evidence>
<protein>
    <submittedName>
        <fullName evidence="9">Dynamin family protein</fullName>
    </submittedName>
</protein>
<keyword evidence="4" id="KW-0342">GTP-binding</keyword>
<dbReference type="GO" id="GO:0016020">
    <property type="term" value="C:membrane"/>
    <property type="evidence" value="ECO:0007669"/>
    <property type="project" value="UniProtKB-SubCell"/>
</dbReference>
<dbReference type="PANTHER" id="PTHR10465">
    <property type="entry name" value="TRANSMEMBRANE GTPASE FZO1"/>
    <property type="match status" value="1"/>
</dbReference>
<dbReference type="GO" id="GO:0003924">
    <property type="term" value="F:GTPase activity"/>
    <property type="evidence" value="ECO:0007669"/>
    <property type="project" value="InterPro"/>
</dbReference>
<feature type="domain" description="Dynamin N-terminal" evidence="8">
    <location>
        <begin position="45"/>
        <end position="196"/>
    </location>
</feature>
<gene>
    <name evidence="9" type="ORF">N5J46_16400</name>
</gene>
<proteinExistence type="predicted"/>
<keyword evidence="7" id="KW-0812">Transmembrane</keyword>
<feature type="coiled-coil region" evidence="6">
    <location>
        <begin position="480"/>
        <end position="529"/>
    </location>
</feature>
<evidence type="ECO:0000256" key="1">
    <source>
        <dbReference type="ARBA" id="ARBA00004370"/>
    </source>
</evidence>
<dbReference type="InterPro" id="IPR027417">
    <property type="entry name" value="P-loop_NTPase"/>
</dbReference>
<dbReference type="RefSeq" id="WP_195728919.1">
    <property type="nucleotide sequence ID" value="NZ_CP059080.1"/>
</dbReference>
<comment type="caution">
    <text evidence="9">The sequence shown here is derived from an EMBL/GenBank/DDBJ whole genome shotgun (WGS) entry which is preliminary data.</text>
</comment>
<evidence type="ECO:0000313" key="9">
    <source>
        <dbReference type="EMBL" id="MDH2173972.1"/>
    </source>
</evidence>
<keyword evidence="2" id="KW-0547">Nucleotide-binding</keyword>
<evidence type="ECO:0000256" key="7">
    <source>
        <dbReference type="SAM" id="Phobius"/>
    </source>
</evidence>
<evidence type="ECO:0000256" key="3">
    <source>
        <dbReference type="ARBA" id="ARBA00022801"/>
    </source>
</evidence>